<protein>
    <submittedName>
        <fullName evidence="1">Uncharacterized protein</fullName>
    </submittedName>
</protein>
<dbReference type="EMBL" id="BPTR01000001">
    <property type="protein sequence ID" value="GJG28286.1"/>
    <property type="molecule type" value="Genomic_DNA"/>
</dbReference>
<sequence length="132" mass="15653">MWVLFFASAKIVKIQLITTRRKDTIAAVLDYARYTMSPFVYDNEELENLCEEVRHWSEEYTYTPIPIRLKQRLTTLDLRHFVWNIGERLGTKNGYNGYAHADFIRAMFPDVMKDIEQDSIHNFKFQPNKVAS</sequence>
<reference evidence="1" key="1">
    <citation type="submission" date="2021-08" db="EMBL/GenBank/DDBJ databases">
        <title>Prevotella lacticifex sp. nov., isolated from rumen of cow.</title>
        <authorList>
            <person name="Shinkai T."/>
            <person name="Ikeyama N."/>
            <person name="Kumagai M."/>
            <person name="Ohmori H."/>
            <person name="Sakamoto M."/>
            <person name="Ohkuma M."/>
            <person name="Mitsumori M."/>
        </authorList>
    </citation>
    <scope>NUCLEOTIDE SEQUENCE</scope>
    <source>
        <strain evidence="1">DSM 11371</strain>
    </source>
</reference>
<dbReference type="Proteomes" id="UP000887043">
    <property type="component" value="Unassembled WGS sequence"/>
</dbReference>
<organism evidence="1 2">
    <name type="scientific">Segatella bryantii</name>
    <name type="common">Prevotella bryantii</name>
    <dbReference type="NCBI Taxonomy" id="77095"/>
    <lineage>
        <taxon>Bacteria</taxon>
        <taxon>Pseudomonadati</taxon>
        <taxon>Bacteroidota</taxon>
        <taxon>Bacteroidia</taxon>
        <taxon>Bacteroidales</taxon>
        <taxon>Prevotellaceae</taxon>
        <taxon>Segatella</taxon>
    </lineage>
</organism>
<name>A0AA37MJB6_SEGBR</name>
<comment type="caution">
    <text evidence="1">The sequence shown here is derived from an EMBL/GenBank/DDBJ whole genome shotgun (WGS) entry which is preliminary data.</text>
</comment>
<proteinExistence type="predicted"/>
<accession>A0AA37MJB6</accession>
<evidence type="ECO:0000313" key="1">
    <source>
        <dbReference type="EMBL" id="GJG28286.1"/>
    </source>
</evidence>
<evidence type="ECO:0000313" key="2">
    <source>
        <dbReference type="Proteomes" id="UP000887043"/>
    </source>
</evidence>
<gene>
    <name evidence="1" type="ORF">PRRU23_19860</name>
</gene>
<dbReference type="AlphaFoldDB" id="A0AA37MJB6"/>